<dbReference type="PROSITE" id="PS50041">
    <property type="entry name" value="C_TYPE_LECTIN_2"/>
    <property type="match status" value="1"/>
</dbReference>
<comment type="caution">
    <text evidence="3">The sequence shown here is derived from an EMBL/GenBank/DDBJ whole genome shotgun (WGS) entry which is preliminary data.</text>
</comment>
<evidence type="ECO:0000313" key="3">
    <source>
        <dbReference type="EMBL" id="KAH9644682.1"/>
    </source>
</evidence>
<sequence length="183" mass="20542">MIFKIGAKLASPLNDKMVTEMKIIMQKFFNPDSEIFTGFHATFSRGNFYSTEGVPLSGLSLPWAEKEPDNVGNNENCITLNVDGEMADRSCDEPRPYIYSLRHIISLLNLKVKQYDDCTILSLFSGLTLTETGYNKFSPGEPSNSTPGEFCGSIYRSALLNDLWCERPAAFICEKKRDFPPVC</sequence>
<dbReference type="CDD" id="cd00037">
    <property type="entry name" value="CLECT"/>
    <property type="match status" value="1"/>
</dbReference>
<dbReference type="Pfam" id="PF00059">
    <property type="entry name" value="Lectin_C"/>
    <property type="match status" value="1"/>
</dbReference>
<dbReference type="InterPro" id="IPR018378">
    <property type="entry name" value="C-type_lectin_CS"/>
</dbReference>
<dbReference type="PANTHER" id="PTHR22803">
    <property type="entry name" value="MANNOSE, PHOSPHOLIPASE, LECTIN RECEPTOR RELATED"/>
    <property type="match status" value="1"/>
</dbReference>
<accession>A0A922MXK8</accession>
<name>A0A922MXK8_SPOEX</name>
<dbReference type="InterPro" id="IPR050111">
    <property type="entry name" value="C-type_lectin/snaclec_domain"/>
</dbReference>
<reference evidence="3" key="1">
    <citation type="journal article" date="2021" name="G3 (Bethesda)">
        <title>Genome and transcriptome analysis of the beet armyworm Spodoptera exigua reveals targets for pest control. .</title>
        <authorList>
            <person name="Simon S."/>
            <person name="Breeschoten T."/>
            <person name="Jansen H.J."/>
            <person name="Dirks R.P."/>
            <person name="Schranz M.E."/>
            <person name="Ros V.I.D."/>
        </authorList>
    </citation>
    <scope>NUCLEOTIDE SEQUENCE</scope>
    <source>
        <strain evidence="3">TB_SE_WUR_2020</strain>
    </source>
</reference>
<keyword evidence="1" id="KW-1015">Disulfide bond</keyword>
<dbReference type="PROSITE" id="PS00615">
    <property type="entry name" value="C_TYPE_LECTIN_1"/>
    <property type="match status" value="1"/>
</dbReference>
<dbReference type="Gene3D" id="3.10.100.10">
    <property type="entry name" value="Mannose-Binding Protein A, subunit A"/>
    <property type="match status" value="2"/>
</dbReference>
<gene>
    <name evidence="3" type="ORF">HF086_011851</name>
</gene>
<dbReference type="AlphaFoldDB" id="A0A922MXK8"/>
<dbReference type="InterPro" id="IPR001304">
    <property type="entry name" value="C-type_lectin-like"/>
</dbReference>
<evidence type="ECO:0000256" key="1">
    <source>
        <dbReference type="ARBA" id="ARBA00023157"/>
    </source>
</evidence>
<dbReference type="Proteomes" id="UP000814243">
    <property type="component" value="Unassembled WGS sequence"/>
</dbReference>
<feature type="domain" description="C-type lectin" evidence="2">
    <location>
        <begin position="6"/>
        <end position="100"/>
    </location>
</feature>
<dbReference type="EMBL" id="JACEFF010000073">
    <property type="protein sequence ID" value="KAH9644682.1"/>
    <property type="molecule type" value="Genomic_DNA"/>
</dbReference>
<dbReference type="InterPro" id="IPR016187">
    <property type="entry name" value="CTDL_fold"/>
</dbReference>
<dbReference type="SUPFAM" id="SSF56436">
    <property type="entry name" value="C-type lectin-like"/>
    <property type="match status" value="2"/>
</dbReference>
<organism evidence="3 4">
    <name type="scientific">Spodoptera exigua</name>
    <name type="common">Beet armyworm</name>
    <name type="synonym">Noctua fulgens</name>
    <dbReference type="NCBI Taxonomy" id="7107"/>
    <lineage>
        <taxon>Eukaryota</taxon>
        <taxon>Metazoa</taxon>
        <taxon>Ecdysozoa</taxon>
        <taxon>Arthropoda</taxon>
        <taxon>Hexapoda</taxon>
        <taxon>Insecta</taxon>
        <taxon>Pterygota</taxon>
        <taxon>Neoptera</taxon>
        <taxon>Endopterygota</taxon>
        <taxon>Lepidoptera</taxon>
        <taxon>Glossata</taxon>
        <taxon>Ditrysia</taxon>
        <taxon>Noctuoidea</taxon>
        <taxon>Noctuidae</taxon>
        <taxon>Amphipyrinae</taxon>
        <taxon>Spodoptera</taxon>
    </lineage>
</organism>
<evidence type="ECO:0000313" key="4">
    <source>
        <dbReference type="Proteomes" id="UP000814243"/>
    </source>
</evidence>
<protein>
    <recommendedName>
        <fullName evidence="2">C-type lectin domain-containing protein</fullName>
    </recommendedName>
</protein>
<evidence type="ECO:0000259" key="2">
    <source>
        <dbReference type="PROSITE" id="PS50041"/>
    </source>
</evidence>
<proteinExistence type="predicted"/>
<dbReference type="InterPro" id="IPR016186">
    <property type="entry name" value="C-type_lectin-like/link_sf"/>
</dbReference>